<comment type="caution">
    <text evidence="1">The sequence shown here is derived from an EMBL/GenBank/DDBJ whole genome shotgun (WGS) entry which is preliminary data.</text>
</comment>
<accession>A0A1J4TTQ6</accession>
<sequence>MGQVKILTNDQKLILDEFRKDPILSSNFYFTGGTALSFYYLQHRYSIDLDFFSEKKFDPKIIFNRVSLWSKKHKFTYKLKNIEELYTYLLTFSDGRNLKVDFSHYPYKLLRNPKSIDGLKVDSRLDIAVNKITAIVQRSEVKDFVDLYFLLNEFSLWDLIEGVRIKFNMEIDPICLGNDFYMVEDFNFMPEMVKPLKLTDLQKFFTQKSREVAGRVVEE</sequence>
<evidence type="ECO:0000313" key="2">
    <source>
        <dbReference type="Proteomes" id="UP000183120"/>
    </source>
</evidence>
<proteinExistence type="predicted"/>
<dbReference type="InterPro" id="IPR014942">
    <property type="entry name" value="AbiEii"/>
</dbReference>
<name>A0A1J4TTQ6_9BACT</name>
<dbReference type="Proteomes" id="UP000183120">
    <property type="component" value="Unassembled WGS sequence"/>
</dbReference>
<dbReference type="EMBL" id="MNUY01000048">
    <property type="protein sequence ID" value="OIO13846.1"/>
    <property type="molecule type" value="Genomic_DNA"/>
</dbReference>
<organism evidence="1 2">
    <name type="scientific">Candidatus Gottesmanbacteria bacterium CG1_02_37_22</name>
    <dbReference type="NCBI Taxonomy" id="1805209"/>
    <lineage>
        <taxon>Bacteria</taxon>
        <taxon>Candidatus Gottesmaniibacteriota</taxon>
    </lineage>
</organism>
<gene>
    <name evidence="1" type="ORF">AUJ73_03080</name>
</gene>
<evidence type="ECO:0000313" key="1">
    <source>
        <dbReference type="EMBL" id="OIO13846.1"/>
    </source>
</evidence>
<dbReference type="AlphaFoldDB" id="A0A1J4TTQ6"/>
<protein>
    <recommendedName>
        <fullName evidence="3">Nucleotidyltransferase</fullName>
    </recommendedName>
</protein>
<dbReference type="STRING" id="1805209.AUJ73_03080"/>
<evidence type="ECO:0008006" key="3">
    <source>
        <dbReference type="Google" id="ProtNLM"/>
    </source>
</evidence>
<dbReference type="Gene3D" id="3.10.450.620">
    <property type="entry name" value="JHP933, nucleotidyltransferase-like core domain"/>
    <property type="match status" value="1"/>
</dbReference>
<reference evidence="1 2" key="1">
    <citation type="journal article" date="2016" name="Environ. Microbiol.">
        <title>Genomic resolution of a cold subsurface aquifer community provides metabolic insights for novel microbes adapted to high CO concentrations.</title>
        <authorList>
            <person name="Probst A.J."/>
            <person name="Castelle C.J."/>
            <person name="Singh A."/>
            <person name="Brown C.T."/>
            <person name="Anantharaman K."/>
            <person name="Sharon I."/>
            <person name="Hug L.A."/>
            <person name="Burstein D."/>
            <person name="Emerson J.B."/>
            <person name="Thomas B.C."/>
            <person name="Banfield J.F."/>
        </authorList>
    </citation>
    <scope>NUCLEOTIDE SEQUENCE [LARGE SCALE GENOMIC DNA]</scope>
    <source>
        <strain evidence="1">CG1_02_37_22</strain>
    </source>
</reference>
<dbReference type="Pfam" id="PF08843">
    <property type="entry name" value="AbiEii"/>
    <property type="match status" value="1"/>
</dbReference>